<dbReference type="CDD" id="cd08414">
    <property type="entry name" value="PBP2_LTTR_aromatics_like"/>
    <property type="match status" value="1"/>
</dbReference>
<dbReference type="PANTHER" id="PTHR30346">
    <property type="entry name" value="TRANSCRIPTIONAL DUAL REGULATOR HCAR-RELATED"/>
    <property type="match status" value="1"/>
</dbReference>
<dbReference type="InterPro" id="IPR036390">
    <property type="entry name" value="WH_DNA-bd_sf"/>
</dbReference>
<sequence length="342" mass="37522">MMAFQAPATRTSDHTQRLTMNHSGLLRRVEYFLAVAEELHLGRAAERCHVTQPTLSQQIKVLEKELETRLLERSKTGISLTAAGEILRHEAPHLLGHIHSMRTKLKAASSEGHRLVRVAFSRAGHALGQRAMVAEFRRDHPAVNVTIASGWSDGNVRLVRAREVDFAFVRPPIAADDLQLHVVGSSEIVMLAPTQLTRSTGPAPAELPLIMWPRDQAPGYYDHLLRIIGREGVGHVVREEPDYANIASAVAAGDGISFMDRGIAEWLTHGEDTQVLRLRASAAHAPLGVISRRDQDENLANRFVLACRRATATELSPTPGGFPVGSVRPTFGVPGDRESDVR</sequence>
<reference evidence="7 8" key="1">
    <citation type="submission" date="2017-04" db="EMBL/GenBank/DDBJ databases">
        <title>Complete Genome Sequence of Streptomyces gilvosporeus F607, a Capable Producer of Natamycin.</title>
        <authorList>
            <person name="Zong G."/>
            <person name="Zhong C."/>
            <person name="Fu J."/>
            <person name="Qin R."/>
            <person name="Cao G."/>
        </authorList>
    </citation>
    <scope>NUCLEOTIDE SEQUENCE [LARGE SCALE GENOMIC DNA]</scope>
    <source>
        <strain evidence="7 8">F607</strain>
    </source>
</reference>
<evidence type="ECO:0000259" key="6">
    <source>
        <dbReference type="PROSITE" id="PS50931"/>
    </source>
</evidence>
<gene>
    <name evidence="7" type="ORF">B1H19_33410</name>
</gene>
<dbReference type="PRINTS" id="PR00039">
    <property type="entry name" value="HTHLYSR"/>
</dbReference>
<dbReference type="SUPFAM" id="SSF53850">
    <property type="entry name" value="Periplasmic binding protein-like II"/>
    <property type="match status" value="1"/>
</dbReference>
<dbReference type="PROSITE" id="PS50931">
    <property type="entry name" value="HTH_LYSR"/>
    <property type="match status" value="1"/>
</dbReference>
<dbReference type="SUPFAM" id="SSF46785">
    <property type="entry name" value="Winged helix' DNA-binding domain"/>
    <property type="match status" value="1"/>
</dbReference>
<organism evidence="7 8">
    <name type="scientific">Streptomyces gilvosporeus</name>
    <dbReference type="NCBI Taxonomy" id="553510"/>
    <lineage>
        <taxon>Bacteria</taxon>
        <taxon>Bacillati</taxon>
        <taxon>Actinomycetota</taxon>
        <taxon>Actinomycetes</taxon>
        <taxon>Kitasatosporales</taxon>
        <taxon>Streptomycetaceae</taxon>
        <taxon>Streptomyces</taxon>
    </lineage>
</organism>
<dbReference type="GO" id="GO:0003677">
    <property type="term" value="F:DNA binding"/>
    <property type="evidence" value="ECO:0007669"/>
    <property type="project" value="UniProtKB-KW"/>
</dbReference>
<evidence type="ECO:0000256" key="5">
    <source>
        <dbReference type="SAM" id="MobiDB-lite"/>
    </source>
</evidence>
<evidence type="ECO:0000256" key="1">
    <source>
        <dbReference type="ARBA" id="ARBA00009437"/>
    </source>
</evidence>
<dbReference type="PANTHER" id="PTHR30346:SF17">
    <property type="entry name" value="LYSR FAMILY TRANSCRIPTIONAL REGULATOR"/>
    <property type="match status" value="1"/>
</dbReference>
<feature type="region of interest" description="Disordered" evidence="5">
    <location>
        <begin position="316"/>
        <end position="342"/>
    </location>
</feature>
<keyword evidence="3" id="KW-0238">DNA-binding</keyword>
<evidence type="ECO:0000256" key="2">
    <source>
        <dbReference type="ARBA" id="ARBA00023015"/>
    </source>
</evidence>
<dbReference type="KEGG" id="sgv:B1H19_33410"/>
<proteinExistence type="inferred from homology"/>
<dbReference type="EMBL" id="CP020569">
    <property type="protein sequence ID" value="ARF58435.1"/>
    <property type="molecule type" value="Genomic_DNA"/>
</dbReference>
<protein>
    <recommendedName>
        <fullName evidence="6">HTH lysR-type domain-containing protein</fullName>
    </recommendedName>
</protein>
<accession>A0A1V0TZM8</accession>
<dbReference type="InterPro" id="IPR005119">
    <property type="entry name" value="LysR_subst-bd"/>
</dbReference>
<dbReference type="InterPro" id="IPR036388">
    <property type="entry name" value="WH-like_DNA-bd_sf"/>
</dbReference>
<evidence type="ECO:0000256" key="4">
    <source>
        <dbReference type="ARBA" id="ARBA00023163"/>
    </source>
</evidence>
<keyword evidence="4" id="KW-0804">Transcription</keyword>
<evidence type="ECO:0000313" key="8">
    <source>
        <dbReference type="Proteomes" id="UP000192726"/>
    </source>
</evidence>
<dbReference type="GO" id="GO:0032993">
    <property type="term" value="C:protein-DNA complex"/>
    <property type="evidence" value="ECO:0007669"/>
    <property type="project" value="TreeGrafter"/>
</dbReference>
<keyword evidence="8" id="KW-1185">Reference proteome</keyword>
<dbReference type="Gene3D" id="3.40.190.10">
    <property type="entry name" value="Periplasmic binding protein-like II"/>
    <property type="match status" value="2"/>
</dbReference>
<dbReference type="Proteomes" id="UP000192726">
    <property type="component" value="Chromosome"/>
</dbReference>
<evidence type="ECO:0000256" key="3">
    <source>
        <dbReference type="ARBA" id="ARBA00023125"/>
    </source>
</evidence>
<dbReference type="GO" id="GO:0003700">
    <property type="term" value="F:DNA-binding transcription factor activity"/>
    <property type="evidence" value="ECO:0007669"/>
    <property type="project" value="InterPro"/>
</dbReference>
<comment type="similarity">
    <text evidence="1">Belongs to the LysR transcriptional regulatory family.</text>
</comment>
<dbReference type="InterPro" id="IPR000847">
    <property type="entry name" value="LysR_HTH_N"/>
</dbReference>
<evidence type="ECO:0000313" key="7">
    <source>
        <dbReference type="EMBL" id="ARF58435.1"/>
    </source>
</evidence>
<name>A0A1V0TZM8_9ACTN</name>
<dbReference type="AlphaFoldDB" id="A0A1V0TZM8"/>
<dbReference type="FunFam" id="1.10.10.10:FF:000001">
    <property type="entry name" value="LysR family transcriptional regulator"/>
    <property type="match status" value="1"/>
</dbReference>
<keyword evidence="2" id="KW-0805">Transcription regulation</keyword>
<dbReference type="Pfam" id="PF00126">
    <property type="entry name" value="HTH_1"/>
    <property type="match status" value="1"/>
</dbReference>
<feature type="domain" description="HTH lysR-type" evidence="6">
    <location>
        <begin position="26"/>
        <end position="81"/>
    </location>
</feature>
<dbReference type="Pfam" id="PF03466">
    <property type="entry name" value="LysR_substrate"/>
    <property type="match status" value="1"/>
</dbReference>
<dbReference type="Gene3D" id="1.10.10.10">
    <property type="entry name" value="Winged helix-like DNA-binding domain superfamily/Winged helix DNA-binding domain"/>
    <property type="match status" value="1"/>
</dbReference>
<dbReference type="STRING" id="553510.B1H19_33410"/>